<evidence type="ECO:0000313" key="1">
    <source>
        <dbReference type="EMBL" id="ACB85191.1"/>
    </source>
</evidence>
<dbReference type="OrthoDB" id="9928415at2"/>
<reference evidence="1 2" key="2">
    <citation type="journal article" date="2011" name="J. Bacteriol.">
        <title>Complete genome sequence of the anaerobic, halophilic alkalithermophile Natranaerobius thermophilus JW/NM-WN-LF.</title>
        <authorList>
            <person name="Zhao B."/>
            <person name="Mesbah N.M."/>
            <person name="Dalin E."/>
            <person name="Goodwin L."/>
            <person name="Nolan M."/>
            <person name="Pitluck S."/>
            <person name="Chertkov O."/>
            <person name="Brettin T.S."/>
            <person name="Han J."/>
            <person name="Larimer F.W."/>
            <person name="Land M.L."/>
            <person name="Hauser L."/>
            <person name="Kyrpides N."/>
            <person name="Wiegel J."/>
        </authorList>
    </citation>
    <scope>NUCLEOTIDE SEQUENCE [LARGE SCALE GENOMIC DNA]</scope>
    <source>
        <strain evidence="2">ATCC BAA-1301 / DSM 18059 / JW/NM-WN-LF</strain>
    </source>
</reference>
<proteinExistence type="predicted"/>
<dbReference type="Proteomes" id="UP000001683">
    <property type="component" value="Chromosome"/>
</dbReference>
<organism evidence="1 2">
    <name type="scientific">Natranaerobius thermophilus (strain ATCC BAA-1301 / DSM 18059 / JW/NM-WN-LF)</name>
    <dbReference type="NCBI Taxonomy" id="457570"/>
    <lineage>
        <taxon>Bacteria</taxon>
        <taxon>Bacillati</taxon>
        <taxon>Bacillota</taxon>
        <taxon>Clostridia</taxon>
        <taxon>Natranaerobiales</taxon>
        <taxon>Natranaerobiaceae</taxon>
        <taxon>Natranaerobius</taxon>
    </lineage>
</organism>
<keyword evidence="2" id="KW-1185">Reference proteome</keyword>
<dbReference type="EMBL" id="CP001034">
    <property type="protein sequence ID" value="ACB85191.1"/>
    <property type="molecule type" value="Genomic_DNA"/>
</dbReference>
<sequence length="57" mass="6540">MSKAKWELVLLGRLGSRERVIESGLSYNKACKKYNFLKSRINKSGTIIVRKQNNNVV</sequence>
<dbReference type="HOGENOM" id="CLU_2991990_0_0_9"/>
<reference evidence="1 2" key="1">
    <citation type="submission" date="2008-04" db="EMBL/GenBank/DDBJ databases">
        <title>Complete sequence of chromosome of Natranaerobius thermophilus JW/NM-WN-LF.</title>
        <authorList>
            <consortium name="US DOE Joint Genome Institute"/>
            <person name="Copeland A."/>
            <person name="Lucas S."/>
            <person name="Lapidus A."/>
            <person name="Glavina del Rio T."/>
            <person name="Dalin E."/>
            <person name="Tice H."/>
            <person name="Bruce D."/>
            <person name="Goodwin L."/>
            <person name="Pitluck S."/>
            <person name="Chertkov O."/>
            <person name="Brettin T."/>
            <person name="Detter J.C."/>
            <person name="Han C."/>
            <person name="Kuske C.R."/>
            <person name="Schmutz J."/>
            <person name="Larimer F."/>
            <person name="Land M."/>
            <person name="Hauser L."/>
            <person name="Kyrpides N."/>
            <person name="Lykidis A."/>
            <person name="Mesbah N.M."/>
            <person name="Wiegel J."/>
        </authorList>
    </citation>
    <scope>NUCLEOTIDE SEQUENCE [LARGE SCALE GENOMIC DNA]</scope>
    <source>
        <strain evidence="2">ATCC BAA-1301 / DSM 18059 / JW/NM-WN-LF</strain>
    </source>
</reference>
<protein>
    <submittedName>
        <fullName evidence="1">Uncharacterized protein</fullName>
    </submittedName>
</protein>
<dbReference type="KEGG" id="nth:Nther_1617"/>
<accession>B2A4L6</accession>
<dbReference type="AlphaFoldDB" id="B2A4L6"/>
<name>B2A4L6_NATTJ</name>
<dbReference type="InParanoid" id="B2A4L6"/>
<gene>
    <name evidence="1" type="ordered locus">Nther_1617</name>
</gene>
<evidence type="ECO:0000313" key="2">
    <source>
        <dbReference type="Proteomes" id="UP000001683"/>
    </source>
</evidence>
<dbReference type="RefSeq" id="WP_012448060.1">
    <property type="nucleotide sequence ID" value="NC_010718.1"/>
</dbReference>